<dbReference type="Gene3D" id="3.40.1380.10">
    <property type="match status" value="1"/>
</dbReference>
<dbReference type="CDD" id="cd12151">
    <property type="entry name" value="F1-ATPase_gamma"/>
    <property type="match status" value="1"/>
</dbReference>
<dbReference type="NCBIfam" id="TIGR01146">
    <property type="entry name" value="ATPsyn_F1gamma"/>
    <property type="match status" value="1"/>
</dbReference>
<comment type="caution">
    <text evidence="11">The sequence shown here is derived from an EMBL/GenBank/DDBJ whole genome shotgun (WGS) entry which is preliminary data.</text>
</comment>
<keyword evidence="8 10" id="KW-0139">CF(1)</keyword>
<evidence type="ECO:0000256" key="6">
    <source>
        <dbReference type="ARBA" id="ARBA00023065"/>
    </source>
</evidence>
<dbReference type="HAMAP" id="MF_00815">
    <property type="entry name" value="ATP_synth_gamma_bact"/>
    <property type="match status" value="1"/>
</dbReference>
<dbReference type="PROSITE" id="PS00153">
    <property type="entry name" value="ATPASE_GAMMA"/>
    <property type="match status" value="1"/>
</dbReference>
<dbReference type="PANTHER" id="PTHR11693">
    <property type="entry name" value="ATP SYNTHASE GAMMA CHAIN"/>
    <property type="match status" value="1"/>
</dbReference>
<comment type="function">
    <text evidence="1 10">Produces ATP from ADP in the presence of a proton gradient across the membrane. The gamma chain is believed to be important in regulating ATPase activity and the flow of protons through the CF(0) complex.</text>
</comment>
<evidence type="ECO:0000256" key="8">
    <source>
        <dbReference type="ARBA" id="ARBA00023196"/>
    </source>
</evidence>
<dbReference type="GO" id="GO:0005886">
    <property type="term" value="C:plasma membrane"/>
    <property type="evidence" value="ECO:0007669"/>
    <property type="project" value="UniProtKB-SubCell"/>
</dbReference>
<dbReference type="InterPro" id="IPR023632">
    <property type="entry name" value="ATP_synth_F1_gsu_CS"/>
</dbReference>
<evidence type="ECO:0000256" key="3">
    <source>
        <dbReference type="ARBA" id="ARBA00007681"/>
    </source>
</evidence>
<evidence type="ECO:0000256" key="9">
    <source>
        <dbReference type="ARBA" id="ARBA00023310"/>
    </source>
</evidence>
<keyword evidence="6 10" id="KW-0406">Ion transport</keyword>
<dbReference type="NCBIfam" id="NF004146">
    <property type="entry name" value="PRK05621.1-4"/>
    <property type="match status" value="1"/>
</dbReference>
<evidence type="ECO:0000256" key="2">
    <source>
        <dbReference type="ARBA" id="ARBA00004170"/>
    </source>
</evidence>
<keyword evidence="5 10" id="KW-0375">Hydrogen ion transport</keyword>
<evidence type="ECO:0000313" key="11">
    <source>
        <dbReference type="EMBL" id="MBO1324608.1"/>
    </source>
</evidence>
<name>A0A939KLU7_9PROT</name>
<dbReference type="Pfam" id="PF00231">
    <property type="entry name" value="ATP-synt"/>
    <property type="match status" value="1"/>
</dbReference>
<evidence type="ECO:0000256" key="1">
    <source>
        <dbReference type="ARBA" id="ARBA00003456"/>
    </source>
</evidence>
<evidence type="ECO:0000256" key="7">
    <source>
        <dbReference type="ARBA" id="ARBA00023136"/>
    </source>
</evidence>
<dbReference type="EMBL" id="JAFVMH010000002">
    <property type="protein sequence ID" value="MBO1324608.1"/>
    <property type="molecule type" value="Genomic_DNA"/>
</dbReference>
<comment type="subunit">
    <text evidence="10">F-type ATPases have 2 components, CF(1) - the catalytic core - and CF(0) - the membrane proton channel. CF(1) has five subunits: alpha(3), beta(3), gamma(1), delta(1), epsilon(1). CF(0) has three main subunits: a, b and c.</text>
</comment>
<evidence type="ECO:0000256" key="10">
    <source>
        <dbReference type="HAMAP-Rule" id="MF_00815"/>
    </source>
</evidence>
<proteinExistence type="inferred from homology"/>
<dbReference type="InterPro" id="IPR035968">
    <property type="entry name" value="ATP_synth_F1_ATPase_gsu"/>
</dbReference>
<comment type="subcellular location">
    <subcellularLocation>
        <location evidence="10">Cell membrane</location>
        <topology evidence="10">Peripheral membrane protein</topology>
    </subcellularLocation>
    <subcellularLocation>
        <location evidence="2">Membrane</location>
        <topology evidence="2">Peripheral membrane protein</topology>
    </subcellularLocation>
</comment>
<evidence type="ECO:0000256" key="5">
    <source>
        <dbReference type="ARBA" id="ARBA00022781"/>
    </source>
</evidence>
<organism evidence="11 12">
    <name type="scientific">Acetobacter garciniae</name>
    <dbReference type="NCBI Taxonomy" id="2817435"/>
    <lineage>
        <taxon>Bacteria</taxon>
        <taxon>Pseudomonadati</taxon>
        <taxon>Pseudomonadota</taxon>
        <taxon>Alphaproteobacteria</taxon>
        <taxon>Acetobacterales</taxon>
        <taxon>Acetobacteraceae</taxon>
        <taxon>Acetobacter</taxon>
    </lineage>
</organism>
<keyword evidence="7 10" id="KW-0472">Membrane</keyword>
<comment type="similarity">
    <text evidence="3 10">Belongs to the ATPase gamma chain family.</text>
</comment>
<dbReference type="Proteomes" id="UP000664073">
    <property type="component" value="Unassembled WGS sequence"/>
</dbReference>
<dbReference type="GO" id="GO:0045259">
    <property type="term" value="C:proton-transporting ATP synthase complex"/>
    <property type="evidence" value="ECO:0007669"/>
    <property type="project" value="UniProtKB-KW"/>
</dbReference>
<keyword evidence="4 10" id="KW-0813">Transport</keyword>
<keyword evidence="12" id="KW-1185">Reference proteome</keyword>
<evidence type="ECO:0000313" key="12">
    <source>
        <dbReference type="Proteomes" id="UP000664073"/>
    </source>
</evidence>
<dbReference type="GO" id="GO:0005524">
    <property type="term" value="F:ATP binding"/>
    <property type="evidence" value="ECO:0007669"/>
    <property type="project" value="UniProtKB-UniRule"/>
</dbReference>
<dbReference type="GO" id="GO:0042777">
    <property type="term" value="P:proton motive force-driven plasma membrane ATP synthesis"/>
    <property type="evidence" value="ECO:0007669"/>
    <property type="project" value="UniProtKB-UniRule"/>
</dbReference>
<sequence length="300" mass="32326">MASLKELRARIGSIKSTRKITSAMKMVAAAKLRRAQASAEAARPYAAAMRRMLGELAAATRGEDGAPRLLAGTGQDKVHLLVPLTSDRGLCGGFNSNVHRLTVQTIRRLQAEGKTVRLLPVGRRALNFFMREHADLIVDHVTGVSGKEVPFSVASGLGDKINTLLEAGEIDVCTLVFNKFSNAMLQVPVCQQLVPMVVDDAAKDAEPANDVAQGDVAQYEFEPDEATLLAMLLPRNLQVQIYASLLETAAGENGARMTAMDNATRNAGRSIDSLTQVYNRTRQTNITNELIEIISGAQAV</sequence>
<dbReference type="GO" id="GO:0046933">
    <property type="term" value="F:proton-transporting ATP synthase activity, rotational mechanism"/>
    <property type="evidence" value="ECO:0007669"/>
    <property type="project" value="UniProtKB-UniRule"/>
</dbReference>
<dbReference type="PRINTS" id="PR00126">
    <property type="entry name" value="ATPASEGAMMA"/>
</dbReference>
<protein>
    <recommendedName>
        <fullName evidence="10">ATP synthase gamma chain</fullName>
    </recommendedName>
    <alternativeName>
        <fullName evidence="10">ATP synthase F1 sector gamma subunit</fullName>
    </alternativeName>
    <alternativeName>
        <fullName evidence="10">F-ATPase gamma subunit</fullName>
    </alternativeName>
</protein>
<dbReference type="SUPFAM" id="SSF52943">
    <property type="entry name" value="ATP synthase (F1-ATPase), gamma subunit"/>
    <property type="match status" value="1"/>
</dbReference>
<accession>A0A939KLU7</accession>
<keyword evidence="10" id="KW-1003">Cell membrane</keyword>
<dbReference type="AlphaFoldDB" id="A0A939KLU7"/>
<dbReference type="InterPro" id="IPR000131">
    <property type="entry name" value="ATP_synth_F1_gsu"/>
</dbReference>
<dbReference type="Gene3D" id="1.10.287.80">
    <property type="entry name" value="ATP synthase, gamma subunit, helix hairpin domain"/>
    <property type="match status" value="1"/>
</dbReference>
<evidence type="ECO:0000256" key="4">
    <source>
        <dbReference type="ARBA" id="ARBA00022448"/>
    </source>
</evidence>
<keyword evidence="9 10" id="KW-0066">ATP synthesis</keyword>
<reference evidence="11" key="1">
    <citation type="submission" date="2021-03" db="EMBL/GenBank/DDBJ databases">
        <title>The complete genome sequence of Acetobacter sp. TBRC 12339.</title>
        <authorList>
            <person name="Charoenyingcharoen P."/>
            <person name="Yukphan P."/>
        </authorList>
    </citation>
    <scope>NUCLEOTIDE SEQUENCE</scope>
    <source>
        <strain evidence="11">TBRC 12339</strain>
    </source>
</reference>
<gene>
    <name evidence="10" type="primary">atpG</name>
    <name evidence="11" type="ORF">J2D77_05505</name>
</gene>
<dbReference type="RefSeq" id="WP_207845293.1">
    <property type="nucleotide sequence ID" value="NZ_JAFVMH010000002.1"/>
</dbReference>
<dbReference type="PIRSF" id="PIRSF039089">
    <property type="entry name" value="ATP_synthase_gamma"/>
    <property type="match status" value="1"/>
</dbReference>
<dbReference type="PANTHER" id="PTHR11693:SF22">
    <property type="entry name" value="ATP SYNTHASE SUBUNIT GAMMA, MITOCHONDRIAL"/>
    <property type="match status" value="1"/>
</dbReference>